<comment type="caution">
    <text evidence="8">The sequence shown here is derived from an EMBL/GenBank/DDBJ whole genome shotgun (WGS) entry which is preliminary data.</text>
</comment>
<gene>
    <name evidence="8" type="primary">maea</name>
    <name evidence="8" type="ORF">FJT64_009941</name>
</gene>
<name>A0A6A4VBX6_AMPAM</name>
<evidence type="ECO:0000259" key="7">
    <source>
        <dbReference type="PROSITE" id="PS51867"/>
    </source>
</evidence>
<dbReference type="InterPro" id="IPR045098">
    <property type="entry name" value="Fyv10_fam"/>
</dbReference>
<dbReference type="GO" id="GO:0005737">
    <property type="term" value="C:cytoplasm"/>
    <property type="evidence" value="ECO:0007669"/>
    <property type="project" value="UniProtKB-SubCell"/>
</dbReference>
<evidence type="ECO:0000313" key="8">
    <source>
        <dbReference type="EMBL" id="KAF0291996.1"/>
    </source>
</evidence>
<dbReference type="Pfam" id="PF10607">
    <property type="entry name" value="CTLH"/>
    <property type="match status" value="1"/>
</dbReference>
<dbReference type="GO" id="GO:0005634">
    <property type="term" value="C:nucleus"/>
    <property type="evidence" value="ECO:0007669"/>
    <property type="project" value="TreeGrafter"/>
</dbReference>
<evidence type="ECO:0000256" key="5">
    <source>
        <dbReference type="ARBA" id="ARBA00022833"/>
    </source>
</evidence>
<dbReference type="GO" id="GO:0043161">
    <property type="term" value="P:proteasome-mediated ubiquitin-dependent protein catabolic process"/>
    <property type="evidence" value="ECO:0007669"/>
    <property type="project" value="InterPro"/>
</dbReference>
<dbReference type="PANTHER" id="PTHR12170:SF2">
    <property type="entry name" value="E3 UBIQUITIN-PROTEIN TRANSFERASE MAEA"/>
    <property type="match status" value="1"/>
</dbReference>
<keyword evidence="3" id="KW-0479">Metal-binding</keyword>
<dbReference type="AlphaFoldDB" id="A0A6A4VBX6"/>
<organism evidence="8 9">
    <name type="scientific">Amphibalanus amphitrite</name>
    <name type="common">Striped barnacle</name>
    <name type="synonym">Balanus amphitrite</name>
    <dbReference type="NCBI Taxonomy" id="1232801"/>
    <lineage>
        <taxon>Eukaryota</taxon>
        <taxon>Metazoa</taxon>
        <taxon>Ecdysozoa</taxon>
        <taxon>Arthropoda</taxon>
        <taxon>Crustacea</taxon>
        <taxon>Multicrustacea</taxon>
        <taxon>Cirripedia</taxon>
        <taxon>Thoracica</taxon>
        <taxon>Thoracicalcarea</taxon>
        <taxon>Balanomorpha</taxon>
        <taxon>Balanoidea</taxon>
        <taxon>Balanidae</taxon>
        <taxon>Amphibalaninae</taxon>
        <taxon>Amphibalanus</taxon>
    </lineage>
</organism>
<dbReference type="GO" id="GO:0061630">
    <property type="term" value="F:ubiquitin protein ligase activity"/>
    <property type="evidence" value="ECO:0007669"/>
    <property type="project" value="InterPro"/>
</dbReference>
<evidence type="ECO:0000256" key="3">
    <source>
        <dbReference type="ARBA" id="ARBA00022723"/>
    </source>
</evidence>
<dbReference type="GO" id="GO:0008270">
    <property type="term" value="F:zinc ion binding"/>
    <property type="evidence" value="ECO:0007669"/>
    <property type="project" value="UniProtKB-KW"/>
</dbReference>
<keyword evidence="4 6" id="KW-0863">Zinc-finger</keyword>
<sequence length="201" mass="22642">MNRTLDIAPYCDLFSERRWHQLIAEFREENFRIYQLSSVSVFRTVLQDGLAALKTHQCYRQDGQGNPDCPVCQPPLNELARPLPFSHCTQSRLLCALSGKPIDEHNPPMVLPNGNVYGRLGRTTGRGRHPIRLVYQEDAERMLCRALALPRSDSLRVTAEANPPTRLRSTTGWRLQGRSALLEAGASGMEVEPRLEAPLLP</sequence>
<reference evidence="8 9" key="1">
    <citation type="submission" date="2019-07" db="EMBL/GenBank/DDBJ databases">
        <title>Draft genome assembly of a fouling barnacle, Amphibalanus amphitrite (Darwin, 1854): The first reference genome for Thecostraca.</title>
        <authorList>
            <person name="Kim W."/>
        </authorList>
    </citation>
    <scope>NUCLEOTIDE SEQUENCE [LARGE SCALE GENOMIC DNA]</scope>
    <source>
        <strain evidence="8">SNU_AA5</strain>
        <tissue evidence="8">Soma without cirri and trophi</tissue>
    </source>
</reference>
<evidence type="ECO:0000313" key="9">
    <source>
        <dbReference type="Proteomes" id="UP000440578"/>
    </source>
</evidence>
<evidence type="ECO:0000256" key="4">
    <source>
        <dbReference type="ARBA" id="ARBA00022771"/>
    </source>
</evidence>
<feature type="zinc finger region" description="RING-Gid-type" evidence="6">
    <location>
        <begin position="69"/>
        <end position="136"/>
    </location>
</feature>
<accession>A0A6A4VBX6</accession>
<feature type="domain" description="RING-Gid-type" evidence="7">
    <location>
        <begin position="69"/>
        <end position="136"/>
    </location>
</feature>
<evidence type="ECO:0000256" key="2">
    <source>
        <dbReference type="ARBA" id="ARBA00022490"/>
    </source>
</evidence>
<protein>
    <submittedName>
        <fullName evidence="8">Macrophage erythroblast attacher</fullName>
    </submittedName>
</protein>
<dbReference type="InterPro" id="IPR024964">
    <property type="entry name" value="CTLH/CRA"/>
</dbReference>
<keyword evidence="2" id="KW-0963">Cytoplasm</keyword>
<dbReference type="OrthoDB" id="1933455at2759"/>
<proteinExistence type="predicted"/>
<evidence type="ECO:0000256" key="6">
    <source>
        <dbReference type="PROSITE-ProRule" id="PRU01215"/>
    </source>
</evidence>
<dbReference type="InterPro" id="IPR044063">
    <property type="entry name" value="ZF_RING_GID"/>
</dbReference>
<dbReference type="EMBL" id="VIIS01001845">
    <property type="protein sequence ID" value="KAF0291996.1"/>
    <property type="molecule type" value="Genomic_DNA"/>
</dbReference>
<dbReference type="PANTHER" id="PTHR12170">
    <property type="entry name" value="MACROPHAGE ERYTHROBLAST ATTACHER-RELATED"/>
    <property type="match status" value="1"/>
</dbReference>
<keyword evidence="9" id="KW-1185">Reference proteome</keyword>
<keyword evidence="5" id="KW-0862">Zinc</keyword>
<evidence type="ECO:0000256" key="1">
    <source>
        <dbReference type="ARBA" id="ARBA00004496"/>
    </source>
</evidence>
<dbReference type="PROSITE" id="PS51867">
    <property type="entry name" value="ZF_RING_GID"/>
    <property type="match status" value="1"/>
</dbReference>
<dbReference type="Proteomes" id="UP000440578">
    <property type="component" value="Unassembled WGS sequence"/>
</dbReference>
<dbReference type="GO" id="GO:0034657">
    <property type="term" value="C:GID complex"/>
    <property type="evidence" value="ECO:0007669"/>
    <property type="project" value="TreeGrafter"/>
</dbReference>
<comment type="subcellular location">
    <subcellularLocation>
        <location evidence="1">Cytoplasm</location>
    </subcellularLocation>
</comment>